<organism evidence="1 2">
    <name type="scientific">Periconia macrospinosa</name>
    <dbReference type="NCBI Taxonomy" id="97972"/>
    <lineage>
        <taxon>Eukaryota</taxon>
        <taxon>Fungi</taxon>
        <taxon>Dikarya</taxon>
        <taxon>Ascomycota</taxon>
        <taxon>Pezizomycotina</taxon>
        <taxon>Dothideomycetes</taxon>
        <taxon>Pleosporomycetidae</taxon>
        <taxon>Pleosporales</taxon>
        <taxon>Massarineae</taxon>
        <taxon>Periconiaceae</taxon>
        <taxon>Periconia</taxon>
    </lineage>
</organism>
<reference evidence="1 2" key="1">
    <citation type="journal article" date="2018" name="Sci. Rep.">
        <title>Comparative genomics provides insights into the lifestyle and reveals functional heterogeneity of dark septate endophytic fungi.</title>
        <authorList>
            <person name="Knapp D.G."/>
            <person name="Nemeth J.B."/>
            <person name="Barry K."/>
            <person name="Hainaut M."/>
            <person name="Henrissat B."/>
            <person name="Johnson J."/>
            <person name="Kuo A."/>
            <person name="Lim J.H.P."/>
            <person name="Lipzen A."/>
            <person name="Nolan M."/>
            <person name="Ohm R.A."/>
            <person name="Tamas L."/>
            <person name="Grigoriev I.V."/>
            <person name="Spatafora J.W."/>
            <person name="Nagy L.G."/>
            <person name="Kovacs G.M."/>
        </authorList>
    </citation>
    <scope>NUCLEOTIDE SEQUENCE [LARGE SCALE GENOMIC DNA]</scope>
    <source>
        <strain evidence="1 2">DSE2036</strain>
    </source>
</reference>
<keyword evidence="2" id="KW-1185">Reference proteome</keyword>
<dbReference type="OrthoDB" id="5291209at2759"/>
<proteinExistence type="predicted"/>
<gene>
    <name evidence="1" type="ORF">DM02DRAFT_640227</name>
</gene>
<evidence type="ECO:0000313" key="2">
    <source>
        <dbReference type="Proteomes" id="UP000244855"/>
    </source>
</evidence>
<protein>
    <recommendedName>
        <fullName evidence="3">Acid protease</fullName>
    </recommendedName>
</protein>
<dbReference type="Proteomes" id="UP000244855">
    <property type="component" value="Unassembled WGS sequence"/>
</dbReference>
<evidence type="ECO:0000313" key="1">
    <source>
        <dbReference type="EMBL" id="PVI03978.1"/>
    </source>
</evidence>
<dbReference type="STRING" id="97972.A0A2V1E091"/>
<dbReference type="InterPro" id="IPR021109">
    <property type="entry name" value="Peptidase_aspartic_dom_sf"/>
</dbReference>
<evidence type="ECO:0008006" key="3">
    <source>
        <dbReference type="Google" id="ProtNLM"/>
    </source>
</evidence>
<sequence>MHATSAGSARSKNYTQSIFLPYIYEFHSKEVPLVRSTINGVDIEMPVDTGSTGLLIGAPVLPDIDPSQGTPAYHYLTSSHILYVGRLVPLSIEFHGLLGSRAVARVPALVVDRSLICPWYDPHNDTFECPPGKDGEKPIERDTSRIMYMGVGFARNTPGNGQPDAVPSRNPFLNIVSINGQNTSSAVLRTGYTISTKGVEIGLTEKNVYGFSFTTLEPGVTHDEDARDWGSVRANFSIDGHIGSFGYGLVDTGISQMYIRAEDGISLPTVWVPNPNPNGTAKEVERVRQGTQIDIDFVSLTGDKVMGYSLIVGQPSIMQPASVRPAKRSPPPFINTGRNFLFGYSIAFDAVDGRFGFRAVDSVGSPCCTATNSTRSLLA</sequence>
<dbReference type="AlphaFoldDB" id="A0A2V1E091"/>
<dbReference type="EMBL" id="KZ805325">
    <property type="protein sequence ID" value="PVI03978.1"/>
    <property type="molecule type" value="Genomic_DNA"/>
</dbReference>
<name>A0A2V1E091_9PLEO</name>
<accession>A0A2V1E091</accession>
<dbReference type="SUPFAM" id="SSF50630">
    <property type="entry name" value="Acid proteases"/>
    <property type="match status" value="1"/>
</dbReference>